<dbReference type="PANTHER" id="PTHR21552">
    <property type="entry name" value="ADULT RETINA PROTEIN"/>
    <property type="match status" value="1"/>
</dbReference>
<evidence type="ECO:0000259" key="2">
    <source>
        <dbReference type="PROSITE" id="PS00036"/>
    </source>
</evidence>
<reference evidence="3" key="1">
    <citation type="submission" date="2020-08" db="EMBL/GenBank/DDBJ databases">
        <title>Multicomponent nature underlies the extraordinary mechanical properties of spider dragline silk.</title>
        <authorList>
            <person name="Kono N."/>
            <person name="Nakamura H."/>
            <person name="Mori M."/>
            <person name="Yoshida Y."/>
            <person name="Ohtoshi R."/>
            <person name="Malay A.D."/>
            <person name="Moran D.A.P."/>
            <person name="Tomita M."/>
            <person name="Numata K."/>
            <person name="Arakawa K."/>
        </authorList>
    </citation>
    <scope>NUCLEOTIDE SEQUENCE</scope>
</reference>
<evidence type="ECO:0000313" key="3">
    <source>
        <dbReference type="EMBL" id="GFU20857.1"/>
    </source>
</evidence>
<evidence type="ECO:0000256" key="1">
    <source>
        <dbReference type="SAM" id="MobiDB-lite"/>
    </source>
</evidence>
<dbReference type="Proteomes" id="UP000887013">
    <property type="component" value="Unassembled WGS sequence"/>
</dbReference>
<accession>A0A8X6UDK4</accession>
<dbReference type="GO" id="GO:0006986">
    <property type="term" value="P:response to unfolded protein"/>
    <property type="evidence" value="ECO:0007669"/>
    <property type="project" value="InterPro"/>
</dbReference>
<dbReference type="CDD" id="cd14809">
    <property type="entry name" value="bZIP_AUREO-like"/>
    <property type="match status" value="1"/>
</dbReference>
<dbReference type="GO" id="GO:0000981">
    <property type="term" value="F:DNA-binding transcription factor activity, RNA polymerase II-specific"/>
    <property type="evidence" value="ECO:0007669"/>
    <property type="project" value="TreeGrafter"/>
</dbReference>
<feature type="region of interest" description="Disordered" evidence="1">
    <location>
        <begin position="353"/>
        <end position="408"/>
    </location>
</feature>
<feature type="domain" description="BZIP" evidence="2">
    <location>
        <begin position="532"/>
        <end position="546"/>
    </location>
</feature>
<feature type="compositionally biased region" description="Acidic residues" evidence="1">
    <location>
        <begin position="386"/>
        <end position="408"/>
    </location>
</feature>
<feature type="compositionally biased region" description="Basic and acidic residues" evidence="1">
    <location>
        <begin position="366"/>
        <end position="376"/>
    </location>
</feature>
<comment type="caution">
    <text evidence="3">The sequence shown here is derived from an EMBL/GenBank/DDBJ whole genome shotgun (WGS) entry which is preliminary data.</text>
</comment>
<dbReference type="InterPro" id="IPR039165">
    <property type="entry name" value="CREBRF"/>
</dbReference>
<dbReference type="GO" id="GO:0005634">
    <property type="term" value="C:nucleus"/>
    <property type="evidence" value="ECO:0007669"/>
    <property type="project" value="TreeGrafter"/>
</dbReference>
<feature type="region of interest" description="Disordered" evidence="1">
    <location>
        <begin position="309"/>
        <end position="340"/>
    </location>
</feature>
<dbReference type="OrthoDB" id="6426251at2759"/>
<dbReference type="EMBL" id="BMAW01080716">
    <property type="protein sequence ID" value="GFU20857.1"/>
    <property type="molecule type" value="Genomic_DNA"/>
</dbReference>
<dbReference type="GO" id="GO:0000977">
    <property type="term" value="F:RNA polymerase II transcription regulatory region sequence-specific DNA binding"/>
    <property type="evidence" value="ECO:0007669"/>
    <property type="project" value="TreeGrafter"/>
</dbReference>
<proteinExistence type="predicted"/>
<protein>
    <submittedName>
        <fullName evidence="3">Protein CREBRF homolog</fullName>
    </submittedName>
</protein>
<organism evidence="3 4">
    <name type="scientific">Nephila pilipes</name>
    <name type="common">Giant wood spider</name>
    <name type="synonym">Nephila maculata</name>
    <dbReference type="NCBI Taxonomy" id="299642"/>
    <lineage>
        <taxon>Eukaryota</taxon>
        <taxon>Metazoa</taxon>
        <taxon>Ecdysozoa</taxon>
        <taxon>Arthropoda</taxon>
        <taxon>Chelicerata</taxon>
        <taxon>Arachnida</taxon>
        <taxon>Araneae</taxon>
        <taxon>Araneomorphae</taxon>
        <taxon>Entelegynae</taxon>
        <taxon>Araneoidea</taxon>
        <taxon>Nephilidae</taxon>
        <taxon>Nephila</taxon>
    </lineage>
</organism>
<dbReference type="PANTHER" id="PTHR21552:SF2">
    <property type="entry name" value="CREB3 REGULATORY FACTOR"/>
    <property type="match status" value="1"/>
</dbReference>
<gene>
    <name evidence="3" type="primary">REPTOR</name>
    <name evidence="3" type="ORF">NPIL_388461</name>
</gene>
<sequence>MFRFRNNTCSPRVFVYEVDTQKSAIRDLTALSCGKFRFSYKKSFCKVIIQSVKRKEQKPAVDQQINIVTEQEIYLFHGFNMVEQESLQVSPVFPVSQNPDVKVQEAFSNPWFTNDYTTLVNEKSVCTSILNTEVPEGDNSISQDVILEEEYSRTDSGYNGQNSEVLGITSVEGWWQPSSDMLSSSSDPYFEANSPLSLWGACPLDLETMKIDEVFQVDKDDLVQSPTLAELNANDESLFDSFDCFDGFLSTGSKTLNKSLKIPDVNSDFKITTFNSSDQSKDIVSDNSTLEKEQAFPLKDESSFVKEQLSLNSAEPTSKSSLNDVKLQTVPNSSDEKKDQCGFRWPLASKVLKTESDDESSNAELVSDKCAGHVDHLPTSSNNDNFDSEDDSEIDGEYSSDADDDSDEDIKLYSSKHASANNFNLDKKRSSKYFWQYNMQSKGPKGGSRMKLSGKSSNMNVLSRVADPVFSTSCSMTGVKHSGKARRGDGNDLTPNPKKLYNIGLELEKLNSLIDGLVPVSELPMNARTKSRKEKNKLASRACRLKKKAQHEANKLKLYGLQQEQKSLLLYINEIKKLVRNKVRHFKQLKDQSIVTSIESLKMKKPVTKVAGCSADFVNNVLKIVASGDESGALNTVPVHGK</sequence>
<keyword evidence="4" id="KW-1185">Reference proteome</keyword>
<feature type="compositionally biased region" description="Polar residues" evidence="1">
    <location>
        <begin position="309"/>
        <end position="323"/>
    </location>
</feature>
<evidence type="ECO:0000313" key="4">
    <source>
        <dbReference type="Proteomes" id="UP000887013"/>
    </source>
</evidence>
<dbReference type="InterPro" id="IPR004827">
    <property type="entry name" value="bZIP"/>
</dbReference>
<name>A0A8X6UDK4_NEPPI</name>
<dbReference type="AlphaFoldDB" id="A0A8X6UDK4"/>
<dbReference type="PROSITE" id="PS00036">
    <property type="entry name" value="BZIP_BASIC"/>
    <property type="match status" value="1"/>
</dbReference>